<feature type="chain" id="PRO_5033994252" description="ATP-binding protein" evidence="2">
    <location>
        <begin position="29"/>
        <end position="131"/>
    </location>
</feature>
<gene>
    <name evidence="3" type="ORF">D8771_32300</name>
</gene>
<feature type="compositionally biased region" description="Gly residues" evidence="1">
    <location>
        <begin position="111"/>
        <end position="120"/>
    </location>
</feature>
<keyword evidence="2" id="KW-0732">Signal</keyword>
<dbReference type="GeneID" id="75181737"/>
<evidence type="ECO:0000256" key="1">
    <source>
        <dbReference type="SAM" id="MobiDB-lite"/>
    </source>
</evidence>
<dbReference type="AlphaFoldDB" id="A0A8H1QJG4"/>
<name>A0A8H1QJG4_9ACTN</name>
<feature type="compositionally biased region" description="Low complexity" evidence="1">
    <location>
        <begin position="121"/>
        <end position="131"/>
    </location>
</feature>
<reference evidence="3 4" key="1">
    <citation type="submission" date="2018-10" db="EMBL/GenBank/DDBJ databases">
        <title>Isolation of pseudouridimycin from Streptomyces albus DSM 40763.</title>
        <authorList>
            <person name="Rosenqvist P."/>
            <person name="Metsae-Ketelae M."/>
            <person name="Virta P."/>
        </authorList>
    </citation>
    <scope>NUCLEOTIDE SEQUENCE [LARGE SCALE GENOMIC DNA]</scope>
    <source>
        <strain evidence="3 4">DSM 40763</strain>
    </source>
</reference>
<accession>A0A8H1QJG4</accession>
<evidence type="ECO:0000256" key="2">
    <source>
        <dbReference type="SAM" id="SignalP"/>
    </source>
</evidence>
<evidence type="ECO:0000313" key="4">
    <source>
        <dbReference type="Proteomes" id="UP000298111"/>
    </source>
</evidence>
<feature type="region of interest" description="Disordered" evidence="1">
    <location>
        <begin position="88"/>
        <end position="131"/>
    </location>
</feature>
<feature type="signal peptide" evidence="2">
    <location>
        <begin position="1"/>
        <end position="28"/>
    </location>
</feature>
<evidence type="ECO:0008006" key="5">
    <source>
        <dbReference type="Google" id="ProtNLM"/>
    </source>
</evidence>
<evidence type="ECO:0000313" key="3">
    <source>
        <dbReference type="EMBL" id="TGG75683.1"/>
    </source>
</evidence>
<dbReference type="EMBL" id="RCIY01000114">
    <property type="protein sequence ID" value="TGG75683.1"/>
    <property type="molecule type" value="Genomic_DNA"/>
</dbReference>
<organism evidence="3 4">
    <name type="scientific">Streptomyces albus</name>
    <dbReference type="NCBI Taxonomy" id="1888"/>
    <lineage>
        <taxon>Bacteria</taxon>
        <taxon>Bacillati</taxon>
        <taxon>Actinomycetota</taxon>
        <taxon>Actinomycetes</taxon>
        <taxon>Kitasatosporales</taxon>
        <taxon>Streptomycetaceae</taxon>
        <taxon>Streptomyces</taxon>
    </lineage>
</organism>
<dbReference type="Proteomes" id="UP000298111">
    <property type="component" value="Unassembled WGS sequence"/>
</dbReference>
<dbReference type="RefSeq" id="WP_016469376.1">
    <property type="nucleotide sequence ID" value="NZ_BBQG01000019.1"/>
</dbReference>
<comment type="caution">
    <text evidence="3">The sequence shown here is derived from an EMBL/GenBank/DDBJ whole genome shotgun (WGS) entry which is preliminary data.</text>
</comment>
<sequence>MMQVAKKTLGAVATGAALVLAGAGTAAAAPTDALAAAPGGQALGPVTETAGRTVGNLPVREATQGLPGGLSQPVGVAHEALTSALTGTPLDASETVAENAQKSAKGKKSSPGGGMLGGLPLGQVLPVGGSR</sequence>
<protein>
    <recommendedName>
        <fullName evidence="5">ATP-binding protein</fullName>
    </recommendedName>
</protein>
<proteinExistence type="predicted"/>